<dbReference type="Proteomes" id="UP001178507">
    <property type="component" value="Unassembled WGS sequence"/>
</dbReference>
<dbReference type="AlphaFoldDB" id="A0AA36JIW7"/>
<keyword evidence="4" id="KW-1185">Reference proteome</keyword>
<evidence type="ECO:0000259" key="2">
    <source>
        <dbReference type="Pfam" id="PF12146"/>
    </source>
</evidence>
<feature type="compositionally biased region" description="Basic and acidic residues" evidence="1">
    <location>
        <begin position="127"/>
        <end position="157"/>
    </location>
</feature>
<feature type="compositionally biased region" description="Polar residues" evidence="1">
    <location>
        <begin position="249"/>
        <end position="261"/>
    </location>
</feature>
<comment type="caution">
    <text evidence="3">The sequence shown here is derived from an EMBL/GenBank/DDBJ whole genome shotgun (WGS) entry which is preliminary data.</text>
</comment>
<dbReference type="PANTHER" id="PTHR43358">
    <property type="entry name" value="ALPHA/BETA-HYDROLASE"/>
    <property type="match status" value="1"/>
</dbReference>
<evidence type="ECO:0000256" key="1">
    <source>
        <dbReference type="SAM" id="MobiDB-lite"/>
    </source>
</evidence>
<dbReference type="InterPro" id="IPR022742">
    <property type="entry name" value="Hydrolase_4"/>
</dbReference>
<feature type="compositionally biased region" description="Pro residues" evidence="1">
    <location>
        <begin position="180"/>
        <end position="193"/>
    </location>
</feature>
<evidence type="ECO:0000313" key="3">
    <source>
        <dbReference type="EMBL" id="CAJ1407065.1"/>
    </source>
</evidence>
<dbReference type="SUPFAM" id="SSF53474">
    <property type="entry name" value="alpha/beta-Hydrolases"/>
    <property type="match status" value="1"/>
</dbReference>
<dbReference type="Pfam" id="PF12146">
    <property type="entry name" value="Hydrolase_4"/>
    <property type="match status" value="1"/>
</dbReference>
<feature type="domain" description="Serine aminopeptidase S33" evidence="2">
    <location>
        <begin position="441"/>
        <end position="548"/>
    </location>
</feature>
<protein>
    <recommendedName>
        <fullName evidence="2">Serine aminopeptidase S33 domain-containing protein</fullName>
    </recommendedName>
</protein>
<feature type="region of interest" description="Disordered" evidence="1">
    <location>
        <begin position="216"/>
        <end position="274"/>
    </location>
</feature>
<organism evidence="3 4">
    <name type="scientific">Effrenium voratum</name>
    <dbReference type="NCBI Taxonomy" id="2562239"/>
    <lineage>
        <taxon>Eukaryota</taxon>
        <taxon>Sar</taxon>
        <taxon>Alveolata</taxon>
        <taxon>Dinophyceae</taxon>
        <taxon>Suessiales</taxon>
        <taxon>Symbiodiniaceae</taxon>
        <taxon>Effrenium</taxon>
    </lineage>
</organism>
<evidence type="ECO:0000313" key="4">
    <source>
        <dbReference type="Proteomes" id="UP001178507"/>
    </source>
</evidence>
<feature type="compositionally biased region" description="Low complexity" evidence="1">
    <location>
        <begin position="160"/>
        <end position="179"/>
    </location>
</feature>
<feature type="region of interest" description="Disordered" evidence="1">
    <location>
        <begin position="127"/>
        <end position="199"/>
    </location>
</feature>
<name>A0AA36JIW7_9DINO</name>
<reference evidence="3" key="1">
    <citation type="submission" date="2023-08" db="EMBL/GenBank/DDBJ databases">
        <authorList>
            <person name="Chen Y."/>
            <person name="Shah S."/>
            <person name="Dougan E. K."/>
            <person name="Thang M."/>
            <person name="Chan C."/>
        </authorList>
    </citation>
    <scope>NUCLEOTIDE SEQUENCE</scope>
</reference>
<dbReference type="InterPro" id="IPR029058">
    <property type="entry name" value="AB_hydrolase_fold"/>
</dbReference>
<feature type="compositionally biased region" description="Basic and acidic residues" evidence="1">
    <location>
        <begin position="216"/>
        <end position="229"/>
    </location>
</feature>
<accession>A0AA36JIW7</accession>
<dbReference type="InterPro" id="IPR052920">
    <property type="entry name" value="DNA-binding_regulatory"/>
</dbReference>
<sequence length="773" mass="86033">MLQSMGRRAELQQQLGAVAEECQARLRQVEQAKDQELQLLRQRCQEALETQERRFLAEVSDLRRQLEDERSTRSAERYHVEALQRSLKHLREEAEGRPTEEELARLRTAPAALRQHLSTVEAELRATKRQAEQATQEKQKLQEKLRKSERQLEKALEKQAASASAPSWSPGAAAGGPAPSAAPPLATQPPAPGPAGAAAPALGAEEGYAMPMETWNQERRESWSAERPPEGLGDWGQAEGATLDGALQPTGSVQRTAQTGIQHHPAPMPKTEKFGPHDRGCWLYAPARFFAHGPLMVSESVVPPSPDAWSFDPGSQEEGAPACPVTNAVHPGREKNLHLGERTQRETFEAETYSSVQEEGAGYSANLLEAWRLVIRPPRRRYDPKILGPDKLQVILPSPEAVKRLSRPLERHDMELQNSQGLTLRCSHFRSNDSPAERLPCVIFCHGSSSCRVDAFQVMPWLFEYKLTVFAFDFAGSGLSDGEYVTLGYREEDDLRVIIDYLLKTNTVSSIGLWGKSMGAVASLLRASKDRRVDACVLDSPYADFQKVVLDYFDSTVALQWVPGALLDFCLSRVSSAVRQRVGLDPREMQPKKAAPFCHCPALFAVAEDDRVVQPHQVRELQAAWGGASRFCSFQGGHNSDRPPSFYREAAHFMWESLQQAAESDALLCGAVDAYLQSEACDRSGRFSLDVERPLIKEDDLLRNAVECYLDQRDCLDEAIDHFLRGGGSALPSWSPRWPHLTQGHVVRPLHLMSQEGRLMMARPSENSALFSV</sequence>
<dbReference type="Gene3D" id="3.40.50.1820">
    <property type="entry name" value="alpha/beta hydrolase"/>
    <property type="match status" value="1"/>
</dbReference>
<proteinExistence type="predicted"/>
<dbReference type="EMBL" id="CAUJNA010003657">
    <property type="protein sequence ID" value="CAJ1407065.1"/>
    <property type="molecule type" value="Genomic_DNA"/>
</dbReference>
<dbReference type="PANTHER" id="PTHR43358:SF4">
    <property type="entry name" value="ALPHA_BETA HYDROLASE FOLD-1 DOMAIN-CONTAINING PROTEIN"/>
    <property type="match status" value="1"/>
</dbReference>
<gene>
    <name evidence="3" type="ORF">EVOR1521_LOCUS28861</name>
</gene>